<evidence type="ECO:0000256" key="1">
    <source>
        <dbReference type="SAM" id="MobiDB-lite"/>
    </source>
</evidence>
<evidence type="ECO:0000313" key="3">
    <source>
        <dbReference type="EMBL" id="KYN43996.1"/>
    </source>
</evidence>
<dbReference type="AlphaFoldDB" id="A0A195FU94"/>
<dbReference type="PANTHER" id="PTHR38564">
    <property type="entry name" value="SI:CH73-250A16.5-RELATED"/>
    <property type="match status" value="1"/>
</dbReference>
<protein>
    <submittedName>
        <fullName evidence="3">Uncharacterized protein</fullName>
    </submittedName>
</protein>
<sequence>MCNMVRSSKSLKRTGTMSTHGDNVTIGSSPYYFRHPRESAKAQDDHVTSEQNADDDKPSVILTIASAKGRCKYCLYSLIGLLIILLCILISGMLFPYPLHASCIVKWKFDDPCAHVMQKFRRQITNWSSWNTCQQRDGTCQYTLKLPVESNIIRATHRSSKSLERIEIIFEEINNTCFAKAESVSSNWFAIFDDGTNYCNLHNLVVGAGLDRHAKFQELTNDAACTQFNMAVC</sequence>
<dbReference type="PANTHER" id="PTHR38564:SF2">
    <property type="entry name" value="WU:FC46H12 PRECURSOR"/>
    <property type="match status" value="1"/>
</dbReference>
<name>A0A195FU94_9HYME</name>
<feature type="transmembrane region" description="Helical" evidence="2">
    <location>
        <begin position="73"/>
        <end position="95"/>
    </location>
</feature>
<dbReference type="EMBL" id="KQ981264">
    <property type="protein sequence ID" value="KYN43996.1"/>
    <property type="molecule type" value="Genomic_DNA"/>
</dbReference>
<reference evidence="3 4" key="1">
    <citation type="submission" date="2016-03" db="EMBL/GenBank/DDBJ databases">
        <title>Trachymyrmex septentrionalis WGS genome.</title>
        <authorList>
            <person name="Nygaard S."/>
            <person name="Hu H."/>
            <person name="Boomsma J."/>
            <person name="Zhang G."/>
        </authorList>
    </citation>
    <scope>NUCLEOTIDE SEQUENCE [LARGE SCALE GENOMIC DNA]</scope>
    <source>
        <strain evidence="3">Tsep2-gDNA-1</strain>
        <tissue evidence="3">Whole body</tissue>
    </source>
</reference>
<dbReference type="KEGG" id="tsep:108756418"/>
<keyword evidence="2" id="KW-0812">Transmembrane</keyword>
<keyword evidence="4" id="KW-1185">Reference proteome</keyword>
<keyword evidence="2" id="KW-1133">Transmembrane helix</keyword>
<gene>
    <name evidence="3" type="ORF">ALC56_01534</name>
</gene>
<organism evidence="3 4">
    <name type="scientific">Trachymyrmex septentrionalis</name>
    <dbReference type="NCBI Taxonomy" id="34720"/>
    <lineage>
        <taxon>Eukaryota</taxon>
        <taxon>Metazoa</taxon>
        <taxon>Ecdysozoa</taxon>
        <taxon>Arthropoda</taxon>
        <taxon>Hexapoda</taxon>
        <taxon>Insecta</taxon>
        <taxon>Pterygota</taxon>
        <taxon>Neoptera</taxon>
        <taxon>Endopterygota</taxon>
        <taxon>Hymenoptera</taxon>
        <taxon>Apocrita</taxon>
        <taxon>Aculeata</taxon>
        <taxon>Formicoidea</taxon>
        <taxon>Formicidae</taxon>
        <taxon>Myrmicinae</taxon>
        <taxon>Trachymyrmex</taxon>
    </lineage>
</organism>
<dbReference type="OrthoDB" id="5946254at2759"/>
<evidence type="ECO:0000313" key="4">
    <source>
        <dbReference type="Proteomes" id="UP000078541"/>
    </source>
</evidence>
<accession>A0A195FU94</accession>
<dbReference type="Proteomes" id="UP000078541">
    <property type="component" value="Unassembled WGS sequence"/>
</dbReference>
<keyword evidence="2" id="KW-0472">Membrane</keyword>
<proteinExistence type="predicted"/>
<feature type="region of interest" description="Disordered" evidence="1">
    <location>
        <begin position="1"/>
        <end position="23"/>
    </location>
</feature>
<evidence type="ECO:0000256" key="2">
    <source>
        <dbReference type="SAM" id="Phobius"/>
    </source>
</evidence>